<sequence length="325" mass="37828">IFSVNNLKFIPISHKHCSEDVQLQGLAMPTIESRLVSRRWIQDDRIVIVWRSIIQDHLYPHEPTHLIENAWGWAATYARSPNECYLSVYLNMTPPIFPCPLQQPPIGTLTEMLLKVTDKNRDQVGEIIQKAVLSQITLMTTKFTFYTNEVIVLMAIDMTDDITTFLSGIFEAPKPRTRVTPRAQLNKLQCKRQELQRRLDYLNDRHKQQLSGNVWKAQAATQAIMISKAKAENKRLKRLVKEQQKLMHTLELLCQKHERLPTLSTINLVWTQPILGVSNRESTLETLLQLQYERLDGEWINSRLFDVVERKETLEKVYADQPTNE</sequence>
<dbReference type="AlphaFoldDB" id="A0A1V9ZV39"/>
<dbReference type="OrthoDB" id="69983at2759"/>
<keyword evidence="3" id="KW-1185">Reference proteome</keyword>
<keyword evidence="1" id="KW-0175">Coiled coil</keyword>
<proteinExistence type="predicted"/>
<evidence type="ECO:0000313" key="3">
    <source>
        <dbReference type="Proteomes" id="UP000243217"/>
    </source>
</evidence>
<dbReference type="STRING" id="74557.A0A1V9ZV39"/>
<dbReference type="EMBL" id="JNBS01001358">
    <property type="protein sequence ID" value="OQS01883.1"/>
    <property type="molecule type" value="Genomic_DNA"/>
</dbReference>
<comment type="caution">
    <text evidence="2">The sequence shown here is derived from an EMBL/GenBank/DDBJ whole genome shotgun (WGS) entry which is preliminary data.</text>
</comment>
<evidence type="ECO:0000313" key="2">
    <source>
        <dbReference type="EMBL" id="OQS01883.1"/>
    </source>
</evidence>
<feature type="non-terminal residue" evidence="2">
    <location>
        <position position="325"/>
    </location>
</feature>
<evidence type="ECO:0000256" key="1">
    <source>
        <dbReference type="SAM" id="Coils"/>
    </source>
</evidence>
<dbReference type="Proteomes" id="UP000243217">
    <property type="component" value="Unassembled WGS sequence"/>
</dbReference>
<name>A0A1V9ZV39_9STRA</name>
<gene>
    <name evidence="2" type="ORF">THRCLA_05675</name>
</gene>
<organism evidence="2 3">
    <name type="scientific">Thraustotheca clavata</name>
    <dbReference type="NCBI Taxonomy" id="74557"/>
    <lineage>
        <taxon>Eukaryota</taxon>
        <taxon>Sar</taxon>
        <taxon>Stramenopiles</taxon>
        <taxon>Oomycota</taxon>
        <taxon>Saprolegniomycetes</taxon>
        <taxon>Saprolegniales</taxon>
        <taxon>Achlyaceae</taxon>
        <taxon>Thraustotheca</taxon>
    </lineage>
</organism>
<feature type="coiled-coil region" evidence="1">
    <location>
        <begin position="185"/>
        <end position="253"/>
    </location>
</feature>
<protein>
    <submittedName>
        <fullName evidence="2">Uncharacterized protein</fullName>
    </submittedName>
</protein>
<reference evidence="2 3" key="1">
    <citation type="journal article" date="2014" name="Genome Biol. Evol.">
        <title>The secreted proteins of Achlya hypogyna and Thraustotheca clavata identify the ancestral oomycete secretome and reveal gene acquisitions by horizontal gene transfer.</title>
        <authorList>
            <person name="Misner I."/>
            <person name="Blouin N."/>
            <person name="Leonard G."/>
            <person name="Richards T.A."/>
            <person name="Lane C.E."/>
        </authorList>
    </citation>
    <scope>NUCLEOTIDE SEQUENCE [LARGE SCALE GENOMIC DNA]</scope>
    <source>
        <strain evidence="2 3">ATCC 34112</strain>
    </source>
</reference>
<accession>A0A1V9ZV39</accession>
<feature type="non-terminal residue" evidence="2">
    <location>
        <position position="1"/>
    </location>
</feature>